<dbReference type="GeneID" id="109128293"/>
<gene>
    <name evidence="2" type="primary">LOC109128293</name>
</gene>
<accession>A0ABM1QT20</accession>
<proteinExistence type="predicted"/>
<reference evidence="2" key="2">
    <citation type="submission" date="2025-08" db="UniProtKB">
        <authorList>
            <consortium name="RefSeq"/>
        </authorList>
    </citation>
    <scope>IDENTIFICATION</scope>
    <source>
        <tissue evidence="2">Leaf</tissue>
    </source>
</reference>
<dbReference type="InterPro" id="IPR027854">
    <property type="entry name" value="STMP1"/>
</dbReference>
<keyword evidence="1" id="KW-1185">Reference proteome</keyword>
<protein>
    <submittedName>
        <fullName evidence="2">Uncharacterized protein LOC109128293</fullName>
    </submittedName>
</protein>
<dbReference type="RefSeq" id="XP_019089908.1">
    <property type="nucleotide sequence ID" value="XM_019234363.1"/>
</dbReference>
<reference evidence="1" key="1">
    <citation type="journal article" date="2014" name="Nat. Commun.">
        <title>The emerging biofuel crop Camelina sativa retains a highly undifferentiated hexaploid genome structure.</title>
        <authorList>
            <person name="Kagale S."/>
            <person name="Koh C."/>
            <person name="Nixon J."/>
            <person name="Bollina V."/>
            <person name="Clarke W.E."/>
            <person name="Tuteja R."/>
            <person name="Spillane C."/>
            <person name="Robinson S.J."/>
            <person name="Links M.G."/>
            <person name="Clarke C."/>
            <person name="Higgins E.E."/>
            <person name="Huebert T."/>
            <person name="Sharpe A.G."/>
            <person name="Parkin I.A."/>
        </authorList>
    </citation>
    <scope>NUCLEOTIDE SEQUENCE [LARGE SCALE GENOMIC DNA]</scope>
    <source>
        <strain evidence="1">cv. DH55</strain>
    </source>
</reference>
<evidence type="ECO:0000313" key="2">
    <source>
        <dbReference type="RefSeq" id="XP_019089908.1"/>
    </source>
</evidence>
<organism evidence="1 2">
    <name type="scientific">Camelina sativa</name>
    <name type="common">False flax</name>
    <name type="synonym">Myagrum sativum</name>
    <dbReference type="NCBI Taxonomy" id="90675"/>
    <lineage>
        <taxon>Eukaryota</taxon>
        <taxon>Viridiplantae</taxon>
        <taxon>Streptophyta</taxon>
        <taxon>Embryophyta</taxon>
        <taxon>Tracheophyta</taxon>
        <taxon>Spermatophyta</taxon>
        <taxon>Magnoliopsida</taxon>
        <taxon>eudicotyledons</taxon>
        <taxon>Gunneridae</taxon>
        <taxon>Pentapetalae</taxon>
        <taxon>rosids</taxon>
        <taxon>malvids</taxon>
        <taxon>Brassicales</taxon>
        <taxon>Brassicaceae</taxon>
        <taxon>Camelineae</taxon>
        <taxon>Camelina</taxon>
    </lineage>
</organism>
<sequence length="60" mass="6910">MGLIRSYFSFVCGTICGIYVAQSYNVPNIEKVAQAAYSMAKQMEERYRKTKTKSLEDFQD</sequence>
<name>A0ABM1QT20_CAMSA</name>
<dbReference type="Pfam" id="PF15054">
    <property type="entry name" value="DUF4535"/>
    <property type="match status" value="1"/>
</dbReference>
<dbReference type="PANTHER" id="PTHR33528:SF17">
    <property type="entry name" value="TRANSMEMBRANE PROTEIN"/>
    <property type="match status" value="1"/>
</dbReference>
<dbReference type="Proteomes" id="UP000694864">
    <property type="component" value="Chromosome 13"/>
</dbReference>
<evidence type="ECO:0000313" key="1">
    <source>
        <dbReference type="Proteomes" id="UP000694864"/>
    </source>
</evidence>
<dbReference type="PANTHER" id="PTHR33528">
    <property type="entry name" value="OS07G0239500 PROTEIN"/>
    <property type="match status" value="1"/>
</dbReference>